<name>A0ABU8WJJ4_9BURK</name>
<evidence type="ECO:0000313" key="2">
    <source>
        <dbReference type="EMBL" id="MEJ8847680.1"/>
    </source>
</evidence>
<evidence type="ECO:0000256" key="1">
    <source>
        <dbReference type="SAM" id="MobiDB-lite"/>
    </source>
</evidence>
<keyword evidence="3" id="KW-1185">Reference proteome</keyword>
<organism evidence="2 3">
    <name type="scientific">Variovorax rhizosphaerae</name>
    <dbReference type="NCBI Taxonomy" id="1836200"/>
    <lineage>
        <taxon>Bacteria</taxon>
        <taxon>Pseudomonadati</taxon>
        <taxon>Pseudomonadota</taxon>
        <taxon>Betaproteobacteria</taxon>
        <taxon>Burkholderiales</taxon>
        <taxon>Comamonadaceae</taxon>
        <taxon>Variovorax</taxon>
    </lineage>
</organism>
<dbReference type="EMBL" id="JBBKZT010000005">
    <property type="protein sequence ID" value="MEJ8847680.1"/>
    <property type="molecule type" value="Genomic_DNA"/>
</dbReference>
<protein>
    <submittedName>
        <fullName evidence="2">Uncharacterized protein</fullName>
    </submittedName>
</protein>
<accession>A0ABU8WJJ4</accession>
<reference evidence="2 3" key="1">
    <citation type="submission" date="2024-03" db="EMBL/GenBank/DDBJ databases">
        <title>Novel species of the genus Variovorax.</title>
        <authorList>
            <person name="Liu Q."/>
            <person name="Xin Y.-H."/>
        </authorList>
    </citation>
    <scope>NUCLEOTIDE SEQUENCE [LARGE SCALE GENOMIC DNA]</scope>
    <source>
        <strain evidence="2 3">KACC 18900</strain>
    </source>
</reference>
<proteinExistence type="predicted"/>
<gene>
    <name evidence="2" type="ORF">WKW82_13555</name>
</gene>
<dbReference type="RefSeq" id="WP_340342804.1">
    <property type="nucleotide sequence ID" value="NZ_JBBKZT010000005.1"/>
</dbReference>
<comment type="caution">
    <text evidence="2">The sequence shown here is derived from an EMBL/GenBank/DDBJ whole genome shotgun (WGS) entry which is preliminary data.</text>
</comment>
<sequence length="155" mass="16754">MSYYTGDIGALAHRLPRDSGGAYAITTGSRVERTSRLDIALLLQQRSAPKARPASPRQTAQRRRAQQALARADAAIARTVPPVAQPALSPQQRAVVNGASNASMLDVVGSLIGREFAARDRRLQRLESRIAARSPQALRERARQAIQAAECALAY</sequence>
<evidence type="ECO:0000313" key="3">
    <source>
        <dbReference type="Proteomes" id="UP001385892"/>
    </source>
</evidence>
<feature type="region of interest" description="Disordered" evidence="1">
    <location>
        <begin position="45"/>
        <end position="71"/>
    </location>
</feature>
<dbReference type="Proteomes" id="UP001385892">
    <property type="component" value="Unassembled WGS sequence"/>
</dbReference>